<evidence type="ECO:0000256" key="2">
    <source>
        <dbReference type="ARBA" id="ARBA00009864"/>
    </source>
</evidence>
<evidence type="ECO:0000256" key="3">
    <source>
        <dbReference type="ARBA" id="ARBA00022980"/>
    </source>
</evidence>
<evidence type="ECO:0000313" key="8">
    <source>
        <dbReference type="EMBL" id="KAK4874920.1"/>
    </source>
</evidence>
<dbReference type="PANTHER" id="PTHR15925">
    <property type="entry name" value="MITOCHONDRIAL RIBOSOMAL PROTEIN S23"/>
    <property type="match status" value="1"/>
</dbReference>
<protein>
    <recommendedName>
        <fullName evidence="6">Small ribosomal subunit protein mS23</fullName>
    </recommendedName>
</protein>
<dbReference type="InterPro" id="IPR023611">
    <property type="entry name" value="mS23_dom_met"/>
</dbReference>
<evidence type="ECO:0000256" key="6">
    <source>
        <dbReference type="ARBA" id="ARBA00035137"/>
    </source>
</evidence>
<comment type="caution">
    <text evidence="8">The sequence shown here is derived from an EMBL/GenBank/DDBJ whole genome shotgun (WGS) entry which is preliminary data.</text>
</comment>
<dbReference type="Proteomes" id="UP001353858">
    <property type="component" value="Unassembled WGS sequence"/>
</dbReference>
<evidence type="ECO:0000256" key="5">
    <source>
        <dbReference type="ARBA" id="ARBA00023274"/>
    </source>
</evidence>
<organism evidence="8 9">
    <name type="scientific">Aquatica leii</name>
    <dbReference type="NCBI Taxonomy" id="1421715"/>
    <lineage>
        <taxon>Eukaryota</taxon>
        <taxon>Metazoa</taxon>
        <taxon>Ecdysozoa</taxon>
        <taxon>Arthropoda</taxon>
        <taxon>Hexapoda</taxon>
        <taxon>Insecta</taxon>
        <taxon>Pterygota</taxon>
        <taxon>Neoptera</taxon>
        <taxon>Endopterygota</taxon>
        <taxon>Coleoptera</taxon>
        <taxon>Polyphaga</taxon>
        <taxon>Elateriformia</taxon>
        <taxon>Elateroidea</taxon>
        <taxon>Lampyridae</taxon>
        <taxon>Luciolinae</taxon>
        <taxon>Aquatica</taxon>
    </lineage>
</organism>
<feature type="domain" description="Small ribosomal subunit protein mS23 conserved" evidence="7">
    <location>
        <begin position="2"/>
        <end position="127"/>
    </location>
</feature>
<comment type="subcellular location">
    <subcellularLocation>
        <location evidence="1">Mitochondrion</location>
    </subcellularLocation>
</comment>
<keyword evidence="3" id="KW-0689">Ribosomal protein</keyword>
<dbReference type="GO" id="GO:0006412">
    <property type="term" value="P:translation"/>
    <property type="evidence" value="ECO:0007669"/>
    <property type="project" value="InterPro"/>
</dbReference>
<dbReference type="AlphaFoldDB" id="A0AAN7SP19"/>
<evidence type="ECO:0000259" key="7">
    <source>
        <dbReference type="Pfam" id="PF10484"/>
    </source>
</evidence>
<dbReference type="PANTHER" id="PTHR15925:SF2">
    <property type="entry name" value="SMALL RIBOSOMAL SUBUNIT PROTEIN MS23"/>
    <property type="match status" value="1"/>
</dbReference>
<reference evidence="9" key="1">
    <citation type="submission" date="2023-01" db="EMBL/GenBank/DDBJ databases">
        <title>Key to firefly adult light organ development and bioluminescence: homeobox transcription factors regulate luciferase expression and transportation to peroxisome.</title>
        <authorList>
            <person name="Fu X."/>
        </authorList>
    </citation>
    <scope>NUCLEOTIDE SEQUENCE [LARGE SCALE GENOMIC DNA]</scope>
</reference>
<sequence>MARSRLEKIGTIYSRTKGLLQSGALQWEDRPIWYDLYEAFPPIEEPRYDRPAPNIPIRKIFYEEDKVRALFHNRNKHIGTINMFNNTSTTLTKKFIQAYTTLDEKYKGEVSQEQLYEEAIELVQREKQKFSKAEDEISLVSSFKQAQAKQDSGNIPIKVSDLFKD</sequence>
<dbReference type="GO" id="GO:0003735">
    <property type="term" value="F:structural constituent of ribosome"/>
    <property type="evidence" value="ECO:0007669"/>
    <property type="project" value="InterPro"/>
</dbReference>
<dbReference type="GO" id="GO:0005739">
    <property type="term" value="C:mitochondrion"/>
    <property type="evidence" value="ECO:0007669"/>
    <property type="project" value="InterPro"/>
</dbReference>
<gene>
    <name evidence="8" type="ORF">RN001_014280</name>
</gene>
<comment type="similarity">
    <text evidence="2">Belongs to the mitochondrion-specific ribosomal protein mS23 family.</text>
</comment>
<dbReference type="InterPro" id="IPR019520">
    <property type="entry name" value="Ribosomal_mS23_met"/>
</dbReference>
<dbReference type="Pfam" id="PF10484">
    <property type="entry name" value="MRP-S23"/>
    <property type="match status" value="1"/>
</dbReference>
<dbReference type="CDD" id="cd23701">
    <property type="entry name" value="At1g26750"/>
    <property type="match status" value="1"/>
</dbReference>
<evidence type="ECO:0000313" key="9">
    <source>
        <dbReference type="Proteomes" id="UP001353858"/>
    </source>
</evidence>
<keyword evidence="5" id="KW-0687">Ribonucleoprotein</keyword>
<keyword evidence="9" id="KW-1185">Reference proteome</keyword>
<name>A0AAN7SP19_9COLE</name>
<accession>A0AAN7SP19</accession>
<keyword evidence="4" id="KW-0496">Mitochondrion</keyword>
<dbReference type="GO" id="GO:0005840">
    <property type="term" value="C:ribosome"/>
    <property type="evidence" value="ECO:0007669"/>
    <property type="project" value="InterPro"/>
</dbReference>
<proteinExistence type="inferred from homology"/>
<dbReference type="InterPro" id="IPR059242">
    <property type="entry name" value="mS23_dom"/>
</dbReference>
<evidence type="ECO:0000256" key="4">
    <source>
        <dbReference type="ARBA" id="ARBA00023128"/>
    </source>
</evidence>
<evidence type="ECO:0000256" key="1">
    <source>
        <dbReference type="ARBA" id="ARBA00004173"/>
    </source>
</evidence>
<dbReference type="EMBL" id="JARPUR010000006">
    <property type="protein sequence ID" value="KAK4874920.1"/>
    <property type="molecule type" value="Genomic_DNA"/>
</dbReference>